<dbReference type="AlphaFoldDB" id="A0A4R7UTU4"/>
<evidence type="ECO:0000313" key="3">
    <source>
        <dbReference type="Proteomes" id="UP000294927"/>
    </source>
</evidence>
<dbReference type="InterPro" id="IPR036271">
    <property type="entry name" value="Tet_transcr_reg_TetR-rel_C_sf"/>
</dbReference>
<reference evidence="2 3" key="1">
    <citation type="submission" date="2019-03" db="EMBL/GenBank/DDBJ databases">
        <title>Genomic Encyclopedia of Archaeal and Bacterial Type Strains, Phase II (KMG-II): from individual species to whole genera.</title>
        <authorList>
            <person name="Goeker M."/>
        </authorList>
    </citation>
    <scope>NUCLEOTIDE SEQUENCE [LARGE SCALE GENOMIC DNA]</scope>
    <source>
        <strain evidence="2 3">DSM 45499</strain>
    </source>
</reference>
<dbReference type="Proteomes" id="UP000294927">
    <property type="component" value="Unassembled WGS sequence"/>
</dbReference>
<accession>A0A4R7UTU4</accession>
<evidence type="ECO:0000313" key="2">
    <source>
        <dbReference type="EMBL" id="TDV40083.1"/>
    </source>
</evidence>
<dbReference type="EMBL" id="SOCP01000024">
    <property type="protein sequence ID" value="TDV40083.1"/>
    <property type="molecule type" value="Genomic_DNA"/>
</dbReference>
<dbReference type="InterPro" id="IPR041467">
    <property type="entry name" value="Sco4008_C"/>
</dbReference>
<dbReference type="Pfam" id="PF17926">
    <property type="entry name" value="TetR_C_21"/>
    <property type="match status" value="1"/>
</dbReference>
<dbReference type="OrthoDB" id="4726108at2"/>
<gene>
    <name evidence="2" type="ORF">CLV71_124100</name>
</gene>
<organism evidence="2 3">
    <name type="scientific">Actinophytocola oryzae</name>
    <dbReference type="NCBI Taxonomy" id="502181"/>
    <lineage>
        <taxon>Bacteria</taxon>
        <taxon>Bacillati</taxon>
        <taxon>Actinomycetota</taxon>
        <taxon>Actinomycetes</taxon>
        <taxon>Pseudonocardiales</taxon>
        <taxon>Pseudonocardiaceae</taxon>
    </lineage>
</organism>
<name>A0A4R7UTU4_9PSEU</name>
<sequence>MIAEAQAVGRLRSGDPVSLLALVHGTASAWSPASGIYAATSDEPSADHDLRRALLRECVERAVAP</sequence>
<keyword evidence="3" id="KW-1185">Reference proteome</keyword>
<proteinExistence type="predicted"/>
<dbReference type="SUPFAM" id="SSF48498">
    <property type="entry name" value="Tetracyclin repressor-like, C-terminal domain"/>
    <property type="match status" value="1"/>
</dbReference>
<comment type="caution">
    <text evidence="2">The sequence shown here is derived from an EMBL/GenBank/DDBJ whole genome shotgun (WGS) entry which is preliminary data.</text>
</comment>
<feature type="domain" description="HTH-type transcriptional repressor Sco4008 C-terminal" evidence="1">
    <location>
        <begin position="2"/>
        <end position="61"/>
    </location>
</feature>
<evidence type="ECO:0000259" key="1">
    <source>
        <dbReference type="Pfam" id="PF17926"/>
    </source>
</evidence>
<protein>
    <recommendedName>
        <fullName evidence="1">HTH-type transcriptional repressor Sco4008 C-terminal domain-containing protein</fullName>
    </recommendedName>
</protein>